<keyword evidence="2" id="KW-0813">Transport</keyword>
<evidence type="ECO:0000313" key="8">
    <source>
        <dbReference type="Proteomes" id="UP001608902"/>
    </source>
</evidence>
<evidence type="ECO:0000256" key="5">
    <source>
        <dbReference type="ARBA" id="ARBA00023136"/>
    </source>
</evidence>
<sequence length="103" mass="11456">MASVNGKTIICTIHQPSSEVFEMFDRVLFLANGKIAFLGSPAEAVGFFSECGYMIPAHTNPADFYIQTLATIPGDEKKCIERARKITHAVRLVICYSHTTCKW</sequence>
<dbReference type="SUPFAM" id="SSF52540">
    <property type="entry name" value="P-loop containing nucleoside triphosphate hydrolases"/>
    <property type="match status" value="1"/>
</dbReference>
<accession>A0ABD6F0A7</accession>
<dbReference type="EMBL" id="JBGFUD010010501">
    <property type="protein sequence ID" value="MFH4982933.1"/>
    <property type="molecule type" value="Genomic_DNA"/>
</dbReference>
<keyword evidence="4" id="KW-1133">Transmembrane helix</keyword>
<evidence type="ECO:0000256" key="1">
    <source>
        <dbReference type="ARBA" id="ARBA00004141"/>
    </source>
</evidence>
<dbReference type="Gene3D" id="3.40.50.300">
    <property type="entry name" value="P-loop containing nucleotide triphosphate hydrolases"/>
    <property type="match status" value="1"/>
</dbReference>
<keyword evidence="3" id="KW-0812">Transmembrane</keyword>
<organism evidence="7 8">
    <name type="scientific">Gnathostoma spinigerum</name>
    <dbReference type="NCBI Taxonomy" id="75299"/>
    <lineage>
        <taxon>Eukaryota</taxon>
        <taxon>Metazoa</taxon>
        <taxon>Ecdysozoa</taxon>
        <taxon>Nematoda</taxon>
        <taxon>Chromadorea</taxon>
        <taxon>Rhabditida</taxon>
        <taxon>Spirurina</taxon>
        <taxon>Gnathostomatomorpha</taxon>
        <taxon>Gnathostomatoidea</taxon>
        <taxon>Gnathostomatidae</taxon>
        <taxon>Gnathostoma</taxon>
    </lineage>
</organism>
<comment type="caution">
    <text evidence="7">The sequence shown here is derived from an EMBL/GenBank/DDBJ whole genome shotgun (WGS) entry which is preliminary data.</text>
</comment>
<protein>
    <recommendedName>
        <fullName evidence="6">ABC transporter family G domain-containing protein</fullName>
    </recommendedName>
</protein>
<dbReference type="InterPro" id="IPR027417">
    <property type="entry name" value="P-loop_NTPase"/>
</dbReference>
<dbReference type="Pfam" id="PF19055">
    <property type="entry name" value="ABC2_membrane_7"/>
    <property type="match status" value="1"/>
</dbReference>
<gene>
    <name evidence="7" type="ORF">AB6A40_009642</name>
</gene>
<dbReference type="GO" id="GO:0016020">
    <property type="term" value="C:membrane"/>
    <property type="evidence" value="ECO:0007669"/>
    <property type="project" value="UniProtKB-SubCell"/>
</dbReference>
<dbReference type="AlphaFoldDB" id="A0ABD6F0A7"/>
<keyword evidence="5" id="KW-0472">Membrane</keyword>
<evidence type="ECO:0000256" key="3">
    <source>
        <dbReference type="ARBA" id="ARBA00022692"/>
    </source>
</evidence>
<keyword evidence="8" id="KW-1185">Reference proteome</keyword>
<evidence type="ECO:0000313" key="7">
    <source>
        <dbReference type="EMBL" id="MFH4982933.1"/>
    </source>
</evidence>
<reference evidence="7 8" key="1">
    <citation type="submission" date="2024-08" db="EMBL/GenBank/DDBJ databases">
        <title>Gnathostoma spinigerum genome.</title>
        <authorList>
            <person name="Gonzalez-Bertolin B."/>
            <person name="Monzon S."/>
            <person name="Zaballos A."/>
            <person name="Jimenez P."/>
            <person name="Dekumyoy P."/>
            <person name="Varona S."/>
            <person name="Cuesta I."/>
            <person name="Sumanam S."/>
            <person name="Adisakwattana P."/>
            <person name="Gasser R.B."/>
            <person name="Hernandez-Gonzalez A."/>
            <person name="Young N.D."/>
            <person name="Perteguer M.J."/>
        </authorList>
    </citation>
    <scope>NUCLEOTIDE SEQUENCE [LARGE SCALE GENOMIC DNA]</scope>
    <source>
        <strain evidence="7">AL3</strain>
        <tissue evidence="7">Liver</tissue>
    </source>
</reference>
<comment type="subcellular location">
    <subcellularLocation>
        <location evidence="1">Membrane</location>
        <topology evidence="1">Multi-pass membrane protein</topology>
    </subcellularLocation>
</comment>
<evidence type="ECO:0000259" key="6">
    <source>
        <dbReference type="Pfam" id="PF19055"/>
    </source>
</evidence>
<dbReference type="PANTHER" id="PTHR48041">
    <property type="entry name" value="ABC TRANSPORTER G FAMILY MEMBER 28"/>
    <property type="match status" value="1"/>
</dbReference>
<dbReference type="InterPro" id="IPR043926">
    <property type="entry name" value="ABCG_dom"/>
</dbReference>
<dbReference type="InterPro" id="IPR050352">
    <property type="entry name" value="ABCG_transporters"/>
</dbReference>
<evidence type="ECO:0000256" key="2">
    <source>
        <dbReference type="ARBA" id="ARBA00022448"/>
    </source>
</evidence>
<evidence type="ECO:0000256" key="4">
    <source>
        <dbReference type="ARBA" id="ARBA00022989"/>
    </source>
</evidence>
<proteinExistence type="predicted"/>
<name>A0ABD6F0A7_9BILA</name>
<dbReference type="PANTHER" id="PTHR48041:SF131">
    <property type="entry name" value="ABC TRANSPORTER DOMAIN-CONTAINING PROTEIN"/>
    <property type="match status" value="1"/>
</dbReference>
<dbReference type="Proteomes" id="UP001608902">
    <property type="component" value="Unassembled WGS sequence"/>
</dbReference>
<feature type="domain" description="ABC transporter family G" evidence="6">
    <location>
        <begin position="14"/>
        <end position="77"/>
    </location>
</feature>